<dbReference type="PANTHER" id="PTHR35936:SF25">
    <property type="entry name" value="ABC TRANSPORTER SUBSTRATE-BINDING PROTEIN"/>
    <property type="match status" value="1"/>
</dbReference>
<keyword evidence="3" id="KW-1185">Reference proteome</keyword>
<organism evidence="2 3">
    <name type="scientific">Shewanella salipaludis</name>
    <dbReference type="NCBI Taxonomy" id="2723052"/>
    <lineage>
        <taxon>Bacteria</taxon>
        <taxon>Pseudomonadati</taxon>
        <taxon>Pseudomonadota</taxon>
        <taxon>Gammaproteobacteria</taxon>
        <taxon>Alteromonadales</taxon>
        <taxon>Shewanellaceae</taxon>
        <taxon>Shewanella</taxon>
    </lineage>
</organism>
<proteinExistence type="inferred from homology"/>
<dbReference type="EMBL" id="JAAXYH010000013">
    <property type="protein sequence ID" value="NMH66574.1"/>
    <property type="molecule type" value="Genomic_DNA"/>
</dbReference>
<evidence type="ECO:0000313" key="3">
    <source>
        <dbReference type="Proteomes" id="UP000737113"/>
    </source>
</evidence>
<reference evidence="2" key="1">
    <citation type="submission" date="2020-04" db="EMBL/GenBank/DDBJ databases">
        <title>Description of Shewanella salipaludis sp. nov., isolated from a salt marsh.</title>
        <authorList>
            <person name="Park S."/>
            <person name="Yoon J.-H."/>
        </authorList>
    </citation>
    <scope>NUCLEOTIDE SEQUENCE</scope>
    <source>
        <strain evidence="2">SHSM-M6</strain>
    </source>
</reference>
<sequence length="264" mass="29150">MIGMTMKRIVFLLHLAVIFFQPWCLSQAGESMAIPAPQPAKLMLAAEDSWPPFADDQGHGLSHRLIAAALGRRGIRVESLVVPYQRAMMMAEKGNVDGVFNVARQGSTQTRFVFGERPLFTASASFYHKMDKRLAAKDKWSLPKGTMIGIISGYEYGDELAKLTQLQLVKVDNQQQLINLLLIGRIHGAIMYDAVAREQLQLMGVADEIVPAFANHSSDIFLAFSKQNPAAKTLAQQLDLGLTELQQNGEYDKLLAQLGPLGRP</sequence>
<protein>
    <submittedName>
        <fullName evidence="2">Amino acid ABC transporter substrate-binding protein</fullName>
    </submittedName>
</protein>
<dbReference type="Proteomes" id="UP000737113">
    <property type="component" value="Unassembled WGS sequence"/>
</dbReference>
<name>A0A972FWJ9_9GAMM</name>
<comment type="similarity">
    <text evidence="1">Belongs to the bacterial solute-binding protein 3 family.</text>
</comment>
<dbReference type="Gene3D" id="3.40.190.10">
    <property type="entry name" value="Periplasmic binding protein-like II"/>
    <property type="match status" value="2"/>
</dbReference>
<gene>
    <name evidence="2" type="ORF">HC757_15565</name>
</gene>
<dbReference type="PANTHER" id="PTHR35936">
    <property type="entry name" value="MEMBRANE-BOUND LYTIC MUREIN TRANSGLYCOSYLASE F"/>
    <property type="match status" value="1"/>
</dbReference>
<evidence type="ECO:0000313" key="2">
    <source>
        <dbReference type="EMBL" id="NMH66574.1"/>
    </source>
</evidence>
<dbReference type="AlphaFoldDB" id="A0A972FWJ9"/>
<comment type="caution">
    <text evidence="2">The sequence shown here is derived from an EMBL/GenBank/DDBJ whole genome shotgun (WGS) entry which is preliminary data.</text>
</comment>
<evidence type="ECO:0000256" key="1">
    <source>
        <dbReference type="ARBA" id="ARBA00010333"/>
    </source>
</evidence>
<accession>A0A972FWJ9</accession>
<dbReference type="SUPFAM" id="SSF53850">
    <property type="entry name" value="Periplasmic binding protein-like II"/>
    <property type="match status" value="1"/>
</dbReference>